<evidence type="ECO:0000313" key="1">
    <source>
        <dbReference type="EMBL" id="KAJ9121606.1"/>
    </source>
</evidence>
<name>A0ACC2XDY4_9TREE</name>
<protein>
    <submittedName>
        <fullName evidence="1">Uncharacterized protein</fullName>
    </submittedName>
</protein>
<comment type="caution">
    <text evidence="1">The sequence shown here is derived from an EMBL/GenBank/DDBJ whole genome shotgun (WGS) entry which is preliminary data.</text>
</comment>
<accession>A0ACC2XDY4</accession>
<keyword evidence="2" id="KW-1185">Reference proteome</keyword>
<proteinExistence type="predicted"/>
<reference evidence="1" key="1">
    <citation type="submission" date="2023-04" db="EMBL/GenBank/DDBJ databases">
        <title>Draft Genome sequencing of Naganishia species isolated from polar environments using Oxford Nanopore Technology.</title>
        <authorList>
            <person name="Leo P."/>
            <person name="Venkateswaran K."/>
        </authorList>
    </citation>
    <scope>NUCLEOTIDE SEQUENCE</scope>
    <source>
        <strain evidence="1">MNA-CCFEE 5425</strain>
    </source>
</reference>
<dbReference type="EMBL" id="JASBWU010000005">
    <property type="protein sequence ID" value="KAJ9121606.1"/>
    <property type="molecule type" value="Genomic_DNA"/>
</dbReference>
<dbReference type="Proteomes" id="UP001243375">
    <property type="component" value="Unassembled WGS sequence"/>
</dbReference>
<evidence type="ECO:0000313" key="2">
    <source>
        <dbReference type="Proteomes" id="UP001243375"/>
    </source>
</evidence>
<gene>
    <name evidence="1" type="ORF">QFC22_002225</name>
</gene>
<sequence>MPGTEAVRSHLAHSSIRGQTSTQRKKQQAAATGTATVVKGIDGKREKSVNDRPLVKAVLASPLLPKWPDLHPAFDTVLALLCEAMPEVATYHTSRDRCKADSKRHNKKLMKKVSADAAPQAPIPMEIDTDIVPSSLQSQPPPSPKSEKLPPRLPSILQYMVIGINEVVKTLEKQKTQLEIEVDALIHGREPKMDLIPAGVDQHTLIVTASATVPNKEHTALGRPNTVPLRAIFVCVHDVNPRELVDHLPTYVSTFNGLVQHSRSKLEQWCQEQSAVEGKKGENAVQRARQKIEYLGREGEVLLVPFAKGAEQVLAHAVGLRRISMLGVTAQFPHLDVLLKHATQDGGLKPLLPPFQLYALAPPAALAAQLYAPTRLKAVHTTVPADAKARKVKRVEEVKRVRQEKKKLKEAAKARMKVVGMMVKGKLFGGTDQKKRDRQAKKEKRKRVEQIVETRQKRRKIKAKGKQN</sequence>
<organism evidence="1 2">
    <name type="scientific">Naganishia vaughanmartiniae</name>
    <dbReference type="NCBI Taxonomy" id="1424756"/>
    <lineage>
        <taxon>Eukaryota</taxon>
        <taxon>Fungi</taxon>
        <taxon>Dikarya</taxon>
        <taxon>Basidiomycota</taxon>
        <taxon>Agaricomycotina</taxon>
        <taxon>Tremellomycetes</taxon>
        <taxon>Filobasidiales</taxon>
        <taxon>Filobasidiaceae</taxon>
        <taxon>Naganishia</taxon>
    </lineage>
</organism>